<sequence length="365" mass="39718">FHICHKPVEGVAGSHLLARHRVSASGPRFRVRVGASIAGSLAHAAGAMPLWKDKVAGKLSRLLAETPSAPSPRHVDSAVAPPEPQEIGSQEFVSPKRSSFFSRVLSLLNPASCGIDASERKSPTNSYGGSSSSRRRRKLKFFAQKDRSPNFLEESVPRSESDAVSEGSKRNMDHFSDNPNGSHILDKASTSHDSAEYLCYLTDKSVFMSAILFEFFGSCLPNIVKGCQWILLYSTWKHGISLHTLLRNSINLPGPCLLIVGDMQGAVFGGFFDGPLKPAPKMKYQGTTQTFVFTTIYGEPRLFRATGANRYYYLCLNDVLAFGGGGGFALSLDEDLLHGISGPCETFGNLCLAHSPEFELKNVEV</sequence>
<dbReference type="SMART" id="SM00584">
    <property type="entry name" value="TLDc"/>
    <property type="match status" value="1"/>
</dbReference>
<evidence type="ECO:0000313" key="3">
    <source>
        <dbReference type="EMBL" id="CAG1839311.1"/>
    </source>
</evidence>
<organism evidence="3">
    <name type="scientific">Musa acuminata subsp. malaccensis</name>
    <name type="common">Wild banana</name>
    <name type="synonym">Musa malaccensis</name>
    <dbReference type="NCBI Taxonomy" id="214687"/>
    <lineage>
        <taxon>Eukaryota</taxon>
        <taxon>Viridiplantae</taxon>
        <taxon>Streptophyta</taxon>
        <taxon>Embryophyta</taxon>
        <taxon>Tracheophyta</taxon>
        <taxon>Spermatophyta</taxon>
        <taxon>Magnoliopsida</taxon>
        <taxon>Liliopsida</taxon>
        <taxon>Zingiberales</taxon>
        <taxon>Musaceae</taxon>
        <taxon>Musa</taxon>
    </lineage>
</organism>
<dbReference type="Pfam" id="PF07534">
    <property type="entry name" value="TLD"/>
    <property type="match status" value="1"/>
</dbReference>
<feature type="non-terminal residue" evidence="3">
    <location>
        <position position="1"/>
    </location>
</feature>
<dbReference type="PANTHER" id="PTHR23354:SF74">
    <property type="entry name" value="TLD-DOMAIN CONTAINING NUCLEOLAR PROTEIN"/>
    <property type="match status" value="1"/>
</dbReference>
<dbReference type="PROSITE" id="PS51886">
    <property type="entry name" value="TLDC"/>
    <property type="match status" value="1"/>
</dbReference>
<feature type="non-terminal residue" evidence="3">
    <location>
        <position position="365"/>
    </location>
</feature>
<dbReference type="PANTHER" id="PTHR23354">
    <property type="entry name" value="NUCLEOLAR PROTEIN 7/ESTROGEN RECEPTOR COACTIVATOR-RELATED"/>
    <property type="match status" value="1"/>
</dbReference>
<feature type="region of interest" description="Disordered" evidence="1">
    <location>
        <begin position="115"/>
        <end position="135"/>
    </location>
</feature>
<dbReference type="EMBL" id="HG996470">
    <property type="protein sequence ID" value="CAG1839311.1"/>
    <property type="molecule type" value="Genomic_DNA"/>
</dbReference>
<reference evidence="3" key="1">
    <citation type="submission" date="2021-03" db="EMBL/GenBank/DDBJ databases">
        <authorList>
            <consortium name="Genoscope - CEA"/>
            <person name="William W."/>
        </authorList>
    </citation>
    <scope>NUCLEOTIDE SEQUENCE</scope>
    <source>
        <strain evidence="3">Doubled-haploid Pahang</strain>
    </source>
</reference>
<evidence type="ECO:0000256" key="1">
    <source>
        <dbReference type="SAM" id="MobiDB-lite"/>
    </source>
</evidence>
<dbReference type="InterPro" id="IPR006571">
    <property type="entry name" value="TLDc_dom"/>
</dbReference>
<proteinExistence type="predicted"/>
<evidence type="ECO:0000259" key="2">
    <source>
        <dbReference type="PROSITE" id="PS51886"/>
    </source>
</evidence>
<name>A0A8D7A1H4_MUSAM</name>
<feature type="domain" description="TLDc" evidence="2">
    <location>
        <begin position="206"/>
        <end position="365"/>
    </location>
</feature>
<accession>A0A8D7A1H4</accession>
<feature type="region of interest" description="Disordered" evidence="1">
    <location>
        <begin position="65"/>
        <end position="93"/>
    </location>
</feature>
<protein>
    <submittedName>
        <fullName evidence="3">(wild Malaysian banana) hypothetical protein</fullName>
    </submittedName>
</protein>
<dbReference type="AlphaFoldDB" id="A0A8D7A1H4"/>
<gene>
    <name evidence="3" type="ORF">GSMUA_274880.1</name>
</gene>
<feature type="region of interest" description="Disordered" evidence="1">
    <location>
        <begin position="151"/>
        <end position="181"/>
    </location>
</feature>
<feature type="compositionally biased region" description="Basic and acidic residues" evidence="1">
    <location>
        <begin position="155"/>
        <end position="176"/>
    </location>
</feature>